<gene>
    <name evidence="2" type="ORF">B5E88_11475</name>
</gene>
<keyword evidence="1" id="KW-1133">Transmembrane helix</keyword>
<sequence length="265" mass="31877">MLNDTLFTGILIFGILLTLEFCLNILPFADFMVYLTNGRRESQKSKTDFHLIEYLEKYSELKYQKMKAEKAELEVINMGIRYGLYKGILSILWGLVQGLGWSVIFSAIPNEDKKMVAIVFFTVIFVLCFAMWIRVIFSPNKLKRAVYIQFSVFLAFLFFDSILYSSISFKETYLYLILYFYIYLLYILLQIYIKKVITNQRKFIYQTFIKYWYIRGKEYKATVDYSNRFNVRKKLKTEKWGFRYWPISINFQTKEKNIWLSEIDN</sequence>
<accession>A0A1Y4QS76</accession>
<evidence type="ECO:0000313" key="3">
    <source>
        <dbReference type="Proteomes" id="UP000196074"/>
    </source>
</evidence>
<name>A0A1Y4QS76_9ENTE</name>
<evidence type="ECO:0000256" key="1">
    <source>
        <dbReference type="SAM" id="Phobius"/>
    </source>
</evidence>
<protein>
    <submittedName>
        <fullName evidence="2">Uncharacterized protein</fullName>
    </submittedName>
</protein>
<comment type="caution">
    <text evidence="2">The sequence shown here is derived from an EMBL/GenBank/DDBJ whole genome shotgun (WGS) entry which is preliminary data.</text>
</comment>
<feature type="transmembrane region" description="Helical" evidence="1">
    <location>
        <begin position="6"/>
        <end position="35"/>
    </location>
</feature>
<feature type="transmembrane region" description="Helical" evidence="1">
    <location>
        <begin position="145"/>
        <end position="167"/>
    </location>
</feature>
<feature type="transmembrane region" description="Helical" evidence="1">
    <location>
        <begin position="115"/>
        <end position="133"/>
    </location>
</feature>
<dbReference type="RefSeq" id="WP_087216177.1">
    <property type="nucleotide sequence ID" value="NZ_NFLC01000036.1"/>
</dbReference>
<reference evidence="3" key="1">
    <citation type="submission" date="2017-04" db="EMBL/GenBank/DDBJ databases">
        <title>Function of individual gut microbiota members based on whole genome sequencing of pure cultures obtained from chicken caecum.</title>
        <authorList>
            <person name="Medvecky M."/>
            <person name="Cejkova D."/>
            <person name="Polansky O."/>
            <person name="Karasova D."/>
            <person name="Kubasova T."/>
            <person name="Cizek A."/>
            <person name="Rychlik I."/>
        </authorList>
    </citation>
    <scope>NUCLEOTIDE SEQUENCE [LARGE SCALE GENOMIC DNA]</scope>
    <source>
        <strain evidence="3">An144</strain>
    </source>
</reference>
<feature type="transmembrane region" description="Helical" evidence="1">
    <location>
        <begin position="173"/>
        <end position="193"/>
    </location>
</feature>
<organism evidence="2 3">
    <name type="scientific">Enterococcus cecorum</name>
    <dbReference type="NCBI Taxonomy" id="44008"/>
    <lineage>
        <taxon>Bacteria</taxon>
        <taxon>Bacillati</taxon>
        <taxon>Bacillota</taxon>
        <taxon>Bacilli</taxon>
        <taxon>Lactobacillales</taxon>
        <taxon>Enterococcaceae</taxon>
        <taxon>Enterococcus</taxon>
    </lineage>
</organism>
<proteinExistence type="predicted"/>
<dbReference type="Proteomes" id="UP000196074">
    <property type="component" value="Unassembled WGS sequence"/>
</dbReference>
<evidence type="ECO:0000313" key="2">
    <source>
        <dbReference type="EMBL" id="OUQ08148.1"/>
    </source>
</evidence>
<keyword evidence="1" id="KW-0812">Transmembrane</keyword>
<dbReference type="AlphaFoldDB" id="A0A1Y4QS76"/>
<feature type="transmembrane region" description="Helical" evidence="1">
    <location>
        <begin position="88"/>
        <end position="109"/>
    </location>
</feature>
<keyword evidence="1" id="KW-0472">Membrane</keyword>
<dbReference type="EMBL" id="NFLC01000036">
    <property type="protein sequence ID" value="OUQ08148.1"/>
    <property type="molecule type" value="Genomic_DNA"/>
</dbReference>